<dbReference type="InterPro" id="IPR029069">
    <property type="entry name" value="HotDog_dom_sf"/>
</dbReference>
<dbReference type="InterPro" id="IPR001034">
    <property type="entry name" value="DeoR_HTH"/>
</dbReference>
<proteinExistence type="predicted"/>
<feature type="domain" description="HTH deoR-type" evidence="4">
    <location>
        <begin position="156"/>
        <end position="218"/>
    </location>
</feature>
<sequence>MGGPGGEGGAPATTRRRRPACGRASFVLGRPTRCRIGSAAGLPPPVASRGTGRRRRRGARGLAGISRLGTVPGLPYTGLSLGPVIGRTPSTGGYHLVRNHGPTAPAPDPAEAPPPSHPVPQPPGPRSEGADHGGGGADARGGTGGRDPRPRGRDSRAIRQARLVQVLQENPFLTDEELADRFRVSVATIRLDRMRLGIPAVRERVRAVAERVHGRVRALPLREIVGELVDLELGRFGISILQTTPEMAFARTRMVRSQYILAQADSLALAVVDAELAFTSVANVKYKRPVQVGQRLVAKAVVLRHRRADGAPVVLVQTRAGDDVVFRGKFVVQALEAAPPACATPPGGGGAWGVRGSADADPARDRPEEPASPRRALPSGRAADPGGGGGRP</sequence>
<feature type="compositionally biased region" description="Gly residues" evidence="3">
    <location>
        <begin position="132"/>
        <end position="145"/>
    </location>
</feature>
<feature type="compositionally biased region" description="Basic and acidic residues" evidence="3">
    <location>
        <begin position="146"/>
        <end position="155"/>
    </location>
</feature>
<dbReference type="SUPFAM" id="SSF54637">
    <property type="entry name" value="Thioesterase/thiol ester dehydrase-isomerase"/>
    <property type="match status" value="1"/>
</dbReference>
<evidence type="ECO:0000259" key="4">
    <source>
        <dbReference type="PROSITE" id="PS51000"/>
    </source>
</evidence>
<keyword evidence="6" id="KW-1185">Reference proteome</keyword>
<evidence type="ECO:0000313" key="6">
    <source>
        <dbReference type="Proteomes" id="UP001304683"/>
    </source>
</evidence>
<reference evidence="5 6" key="1">
    <citation type="submission" date="2023-08" db="EMBL/GenBank/DDBJ databases">
        <title>Genome sequence of Thermaerobacter compostii strain Ins1, a spore-forming filamentous bacterium isolated from a deep geothermal reservoir.</title>
        <authorList>
            <person name="Bregnard D."/>
            <person name="Gonzalez D."/>
            <person name="Junier P."/>
        </authorList>
    </citation>
    <scope>NUCLEOTIDE SEQUENCE [LARGE SCALE GENOMIC DNA]</scope>
    <source>
        <strain evidence="5 6">Ins1</strain>
    </source>
</reference>
<feature type="region of interest" description="Disordered" evidence="3">
    <location>
        <begin position="90"/>
        <end position="155"/>
    </location>
</feature>
<dbReference type="Gene3D" id="3.10.129.10">
    <property type="entry name" value="Hotdog Thioesterase"/>
    <property type="match status" value="1"/>
</dbReference>
<evidence type="ECO:0000256" key="1">
    <source>
        <dbReference type="ARBA" id="ARBA00023015"/>
    </source>
</evidence>
<feature type="region of interest" description="Disordered" evidence="3">
    <location>
        <begin position="1"/>
        <end position="77"/>
    </location>
</feature>
<evidence type="ECO:0000256" key="3">
    <source>
        <dbReference type="SAM" id="MobiDB-lite"/>
    </source>
</evidence>
<dbReference type="Pfam" id="PF08220">
    <property type="entry name" value="HTH_DeoR"/>
    <property type="match status" value="1"/>
</dbReference>
<evidence type="ECO:0000256" key="2">
    <source>
        <dbReference type="ARBA" id="ARBA00023163"/>
    </source>
</evidence>
<keyword evidence="1" id="KW-0805">Transcription regulation</keyword>
<accession>A0ABZ0QRL7</accession>
<feature type="compositionally biased region" description="Low complexity" evidence="3">
    <location>
        <begin position="60"/>
        <end position="69"/>
    </location>
</feature>
<dbReference type="NCBIfam" id="NF003359">
    <property type="entry name" value="PRK04424.1"/>
    <property type="match status" value="1"/>
</dbReference>
<dbReference type="SUPFAM" id="SSF46785">
    <property type="entry name" value="Winged helix' DNA-binding domain"/>
    <property type="match status" value="1"/>
</dbReference>
<feature type="region of interest" description="Disordered" evidence="3">
    <location>
        <begin position="342"/>
        <end position="392"/>
    </location>
</feature>
<dbReference type="InterPro" id="IPR036388">
    <property type="entry name" value="WH-like_DNA-bd_sf"/>
</dbReference>
<dbReference type="PROSITE" id="PS51000">
    <property type="entry name" value="HTH_DEOR_2"/>
    <property type="match status" value="1"/>
</dbReference>
<dbReference type="Proteomes" id="UP001304683">
    <property type="component" value="Chromosome"/>
</dbReference>
<name>A0ABZ0QRL7_9FIRM</name>
<feature type="compositionally biased region" description="Basic and acidic residues" evidence="3">
    <location>
        <begin position="361"/>
        <end position="372"/>
    </location>
</feature>
<feature type="compositionally biased region" description="Pro residues" evidence="3">
    <location>
        <begin position="104"/>
        <end position="125"/>
    </location>
</feature>
<dbReference type="Gene3D" id="1.10.10.10">
    <property type="entry name" value="Winged helix-like DNA-binding domain superfamily/Winged helix DNA-binding domain"/>
    <property type="match status" value="1"/>
</dbReference>
<keyword evidence="2" id="KW-0804">Transcription</keyword>
<protein>
    <submittedName>
        <fullName evidence="5">Transcription factor FapR</fullName>
    </submittedName>
</protein>
<organism evidence="5 6">
    <name type="scientific">Thermaerobacter composti</name>
    <dbReference type="NCBI Taxonomy" id="554949"/>
    <lineage>
        <taxon>Bacteria</taxon>
        <taxon>Bacillati</taxon>
        <taxon>Bacillota</taxon>
        <taxon>Clostridia</taxon>
        <taxon>Eubacteriales</taxon>
        <taxon>Clostridiales Family XVII. Incertae Sedis</taxon>
        <taxon>Thermaerobacter</taxon>
    </lineage>
</organism>
<evidence type="ECO:0000313" key="5">
    <source>
        <dbReference type="EMBL" id="WPD19939.1"/>
    </source>
</evidence>
<gene>
    <name evidence="5" type="primary">fapR</name>
    <name evidence="5" type="ORF">Q5761_04635</name>
</gene>
<dbReference type="RefSeq" id="WP_318751365.1">
    <property type="nucleotide sequence ID" value="NZ_CP132508.1"/>
</dbReference>
<dbReference type="EMBL" id="CP132508">
    <property type="protein sequence ID" value="WPD19939.1"/>
    <property type="molecule type" value="Genomic_DNA"/>
</dbReference>
<dbReference type="InterPro" id="IPR036390">
    <property type="entry name" value="WH_DNA-bd_sf"/>
</dbReference>